<evidence type="ECO:0000313" key="2">
    <source>
        <dbReference type="EMBL" id="BBM86442.1"/>
    </source>
</evidence>
<evidence type="ECO:0000256" key="1">
    <source>
        <dbReference type="SAM" id="Phobius"/>
    </source>
</evidence>
<name>A0A5S9F6M9_UABAM</name>
<organism evidence="2 3">
    <name type="scientific">Uabimicrobium amorphum</name>
    <dbReference type="NCBI Taxonomy" id="2596890"/>
    <lineage>
        <taxon>Bacteria</taxon>
        <taxon>Pseudomonadati</taxon>
        <taxon>Planctomycetota</taxon>
        <taxon>Candidatus Uabimicrobiia</taxon>
        <taxon>Candidatus Uabimicrobiales</taxon>
        <taxon>Candidatus Uabimicrobiaceae</taxon>
        <taxon>Candidatus Uabimicrobium</taxon>
    </lineage>
</organism>
<proteinExistence type="predicted"/>
<keyword evidence="1" id="KW-0472">Membrane</keyword>
<keyword evidence="1" id="KW-0812">Transmembrane</keyword>
<feature type="transmembrane region" description="Helical" evidence="1">
    <location>
        <begin position="38"/>
        <end position="54"/>
    </location>
</feature>
<dbReference type="KEGG" id="uam:UABAM_04828"/>
<feature type="transmembrane region" description="Helical" evidence="1">
    <location>
        <begin position="12"/>
        <end position="32"/>
    </location>
</feature>
<keyword evidence="3" id="KW-1185">Reference proteome</keyword>
<gene>
    <name evidence="2" type="ORF">UABAM_04828</name>
</gene>
<feature type="transmembrane region" description="Helical" evidence="1">
    <location>
        <begin position="99"/>
        <end position="122"/>
    </location>
</feature>
<dbReference type="EMBL" id="AP019860">
    <property type="protein sequence ID" value="BBM86442.1"/>
    <property type="molecule type" value="Genomic_DNA"/>
</dbReference>
<evidence type="ECO:0000313" key="3">
    <source>
        <dbReference type="Proteomes" id="UP000326354"/>
    </source>
</evidence>
<accession>A0A5S9F6M9</accession>
<dbReference type="RefSeq" id="WP_151970498.1">
    <property type="nucleotide sequence ID" value="NZ_AP019860.1"/>
</dbReference>
<reference evidence="2 3" key="1">
    <citation type="submission" date="2019-08" db="EMBL/GenBank/DDBJ databases">
        <title>Complete genome sequence of Candidatus Uab amorphum.</title>
        <authorList>
            <person name="Shiratori T."/>
            <person name="Suzuki S."/>
            <person name="Kakizawa Y."/>
            <person name="Ishida K."/>
        </authorList>
    </citation>
    <scope>NUCLEOTIDE SEQUENCE [LARGE SCALE GENOMIC DNA]</scope>
    <source>
        <strain evidence="2 3">SRT547</strain>
    </source>
</reference>
<feature type="transmembrane region" description="Helical" evidence="1">
    <location>
        <begin position="245"/>
        <end position="270"/>
    </location>
</feature>
<sequence length="275" mass="31959">MKTFAARRTQNLTLLTIVCVVLYFAYSVWQASLKPTNFYTGWILAGCMIFLTLYNMRKKLTFLPALGSSAMWLQFHLYIGIFTIFAFVLHVNFHIPNGIFESALFILFFAVVGSGVLGIFITRRSPRLMTRKGETFLYERIPILRKRVKDEVEKLVFDSIEETNSTTLSDFYLKKLHVYFSRPQNILGHLFESHTPLRTLKNEVDVVERYLDSNEKEVLQDIVSYIETKDNLDYQYAHQLMLKGWLFFHIPVTYALLIFSFVHGVLAYAFHGGGM</sequence>
<protein>
    <submittedName>
        <fullName evidence="2">Uncharacterized protein</fullName>
    </submittedName>
</protein>
<keyword evidence="1" id="KW-1133">Transmembrane helix</keyword>
<dbReference type="OrthoDB" id="8480418at2"/>
<dbReference type="AlphaFoldDB" id="A0A5S9F6M9"/>
<dbReference type="Proteomes" id="UP000326354">
    <property type="component" value="Chromosome"/>
</dbReference>